<evidence type="ECO:0000256" key="5">
    <source>
        <dbReference type="ARBA" id="ARBA00023136"/>
    </source>
</evidence>
<evidence type="ECO:0000259" key="7">
    <source>
        <dbReference type="PROSITE" id="PS50156"/>
    </source>
</evidence>
<dbReference type="SUPFAM" id="SSF82866">
    <property type="entry name" value="Multidrug efflux transporter AcrB transmembrane domain"/>
    <property type="match status" value="2"/>
</dbReference>
<feature type="transmembrane region" description="Helical" evidence="6">
    <location>
        <begin position="337"/>
        <end position="363"/>
    </location>
</feature>
<feature type="transmembrane region" description="Helical" evidence="6">
    <location>
        <begin position="718"/>
        <end position="743"/>
    </location>
</feature>
<keyword evidence="4 6" id="KW-1133">Transmembrane helix</keyword>
<evidence type="ECO:0000313" key="8">
    <source>
        <dbReference type="EMBL" id="SNY34928.1"/>
    </source>
</evidence>
<dbReference type="Pfam" id="PF03176">
    <property type="entry name" value="MMPL"/>
    <property type="match status" value="2"/>
</dbReference>
<keyword evidence="9" id="KW-1185">Reference proteome</keyword>
<dbReference type="RefSeq" id="WP_253250761.1">
    <property type="nucleotide sequence ID" value="NZ_OBDZ01000019.1"/>
</dbReference>
<name>A0A285HGW3_9FIRM</name>
<dbReference type="EMBL" id="OBDZ01000019">
    <property type="protein sequence ID" value="SNY34928.1"/>
    <property type="molecule type" value="Genomic_DNA"/>
</dbReference>
<dbReference type="Proteomes" id="UP000219573">
    <property type="component" value="Unassembled WGS sequence"/>
</dbReference>
<feature type="transmembrane region" description="Helical" evidence="6">
    <location>
        <begin position="593"/>
        <end position="611"/>
    </location>
</feature>
<dbReference type="PANTHER" id="PTHR33406:SF13">
    <property type="entry name" value="MEMBRANE PROTEIN YDFJ"/>
    <property type="match status" value="1"/>
</dbReference>
<feature type="transmembrane region" description="Helical" evidence="6">
    <location>
        <begin position="300"/>
        <end position="331"/>
    </location>
</feature>
<evidence type="ECO:0000313" key="9">
    <source>
        <dbReference type="Proteomes" id="UP000219573"/>
    </source>
</evidence>
<dbReference type="Gene3D" id="1.20.1640.10">
    <property type="entry name" value="Multidrug efflux transporter AcrB transmembrane domain"/>
    <property type="match status" value="2"/>
</dbReference>
<feature type="transmembrane region" description="Helical" evidence="6">
    <location>
        <begin position="692"/>
        <end position="712"/>
    </location>
</feature>
<gene>
    <name evidence="8" type="ORF">SAMN06265827_1197</name>
</gene>
<feature type="transmembrane region" description="Helical" evidence="6">
    <location>
        <begin position="235"/>
        <end position="253"/>
    </location>
</feature>
<keyword evidence="2" id="KW-1003">Cell membrane</keyword>
<evidence type="ECO:0000256" key="3">
    <source>
        <dbReference type="ARBA" id="ARBA00022692"/>
    </source>
</evidence>
<dbReference type="PANTHER" id="PTHR33406">
    <property type="entry name" value="MEMBRANE PROTEIN MJ1562-RELATED"/>
    <property type="match status" value="1"/>
</dbReference>
<evidence type="ECO:0000256" key="2">
    <source>
        <dbReference type="ARBA" id="ARBA00022475"/>
    </source>
</evidence>
<comment type="subcellular location">
    <subcellularLocation>
        <location evidence="1">Cell membrane</location>
        <topology evidence="1">Multi-pass membrane protein</topology>
    </subcellularLocation>
</comment>
<feature type="transmembrane region" description="Helical" evidence="6">
    <location>
        <begin position="259"/>
        <end position="279"/>
    </location>
</feature>
<feature type="transmembrane region" description="Helical" evidence="6">
    <location>
        <begin position="12"/>
        <end position="30"/>
    </location>
</feature>
<dbReference type="InterPro" id="IPR050545">
    <property type="entry name" value="Mycobact_MmpL"/>
</dbReference>
<sequence>MNKVSNFSIRHPWIVISLFLLITVWFALQIPKVEMDPSLKGLIPEHMTSRVNLDKIEDVFGGTDAIMIILETDDILNAKTLNRAKKISDELETWEEIDKVNSPFTVQDIRGEDYMLIVEDAIETIPQSDKQEEVIKERIKNNELIYGSIISRDFKAMAIIGVLKDDVTDDLILTKVNKLIEDIPGDEEVKLAGMPIIRAEVSKNTQSDMKKLMPLALLIMLVFLYLCFRQFRGVLLPFMVVVMSIIISMGLIPMLNWKIYLITVILPMSLIAIANDYGIHIIAHYQEENTSKVNLSEEKLVAKVVSSLGAPIIAAGLTTIAGMLCLMTHIMVPAKELGILAAIGIGFALIASITFIPAVMVLLPKAKPIETAVGEGKKGLLERLLDFTANFVTVNPKKITIVFIVIVALISLGVFYLKIDTNPVNYFKEDSSVTKATNAGNKYFGGANTISIMAEGDITDPKVMEKISNFEETIIKHKNVGDVGAISKIMRKMNKELHSGDERFDTIPDNKNAIPQYFMLYESSGDLKKLVDFERKHALITAKIPTNSTGDIQELVGYIRDYIKKDKDSPLKIVGGFGDLQSELSDAVVKGQLMSLITAAIVVGIIVMFLFRSPVAGVMSIIPLSLAIVSLFGLMGFFKIELNIATALLSSVMVGVGVDYTIHFLWRYREEKKVRNTVEAIRITLTTTGRGIVFNALSVVIGFVALMISDFLPVKFFGFLVVVSIGACLLGALLFLPALCIIFKPKFLETKPQEKIKGVAERVEYQN</sequence>
<evidence type="ECO:0000256" key="6">
    <source>
        <dbReference type="SAM" id="Phobius"/>
    </source>
</evidence>
<feature type="transmembrane region" description="Helical" evidence="6">
    <location>
        <begin position="399"/>
        <end position="417"/>
    </location>
</feature>
<dbReference type="AlphaFoldDB" id="A0A285HGW3"/>
<dbReference type="PROSITE" id="PS50156">
    <property type="entry name" value="SSD"/>
    <property type="match status" value="2"/>
</dbReference>
<dbReference type="InterPro" id="IPR004869">
    <property type="entry name" value="MMPL_dom"/>
</dbReference>
<evidence type="ECO:0000256" key="4">
    <source>
        <dbReference type="ARBA" id="ARBA00022989"/>
    </source>
</evidence>
<feature type="domain" description="SSD" evidence="7">
    <location>
        <begin position="238"/>
        <end position="362"/>
    </location>
</feature>
<keyword evidence="3 6" id="KW-0812">Transmembrane</keyword>
<dbReference type="GO" id="GO:0005886">
    <property type="term" value="C:plasma membrane"/>
    <property type="evidence" value="ECO:0007669"/>
    <property type="project" value="UniProtKB-SubCell"/>
</dbReference>
<dbReference type="InterPro" id="IPR000731">
    <property type="entry name" value="SSD"/>
</dbReference>
<feature type="transmembrane region" description="Helical" evidence="6">
    <location>
        <begin position="618"/>
        <end position="638"/>
    </location>
</feature>
<reference evidence="9" key="1">
    <citation type="submission" date="2017-09" db="EMBL/GenBank/DDBJ databases">
        <authorList>
            <person name="Varghese N."/>
            <person name="Submissions S."/>
        </authorList>
    </citation>
    <scope>NUCLEOTIDE SEQUENCE [LARGE SCALE GENOMIC DNA]</scope>
    <source>
        <strain evidence="9">MSL47</strain>
    </source>
</reference>
<evidence type="ECO:0000256" key="1">
    <source>
        <dbReference type="ARBA" id="ARBA00004651"/>
    </source>
</evidence>
<organism evidence="8 9">
    <name type="scientific">Orenia metallireducens</name>
    <dbReference type="NCBI Taxonomy" id="1413210"/>
    <lineage>
        <taxon>Bacteria</taxon>
        <taxon>Bacillati</taxon>
        <taxon>Bacillota</taxon>
        <taxon>Clostridia</taxon>
        <taxon>Halanaerobiales</taxon>
        <taxon>Halobacteroidaceae</taxon>
        <taxon>Orenia</taxon>
    </lineage>
</organism>
<feature type="transmembrane region" description="Helical" evidence="6">
    <location>
        <begin position="644"/>
        <end position="666"/>
    </location>
</feature>
<keyword evidence="5 6" id="KW-0472">Membrane</keyword>
<accession>A0A285HGW3</accession>
<protein>
    <recommendedName>
        <fullName evidence="7">SSD domain-containing protein</fullName>
    </recommendedName>
</protein>
<proteinExistence type="predicted"/>
<feature type="domain" description="SSD" evidence="7">
    <location>
        <begin position="617"/>
        <end position="742"/>
    </location>
</feature>
<feature type="transmembrane region" description="Helical" evidence="6">
    <location>
        <begin position="212"/>
        <end position="228"/>
    </location>
</feature>